<dbReference type="Proteomes" id="UP001285908">
    <property type="component" value="Unassembled WGS sequence"/>
</dbReference>
<evidence type="ECO:0000313" key="2">
    <source>
        <dbReference type="Proteomes" id="UP001285908"/>
    </source>
</evidence>
<sequence length="101" mass="11331">MFFHPTYILTLSNTTFTMSEITKQYESDIREYARDSDPEVAKAGRMGESLLWKTSGKSSRDSLISSIYRAVKRLADAVEYGGTVDIPKAKEDLEAEISRAS</sequence>
<protein>
    <submittedName>
        <fullName evidence="1">Uncharacterized protein</fullName>
    </submittedName>
</protein>
<dbReference type="RefSeq" id="XP_062692950.1">
    <property type="nucleotide sequence ID" value="XM_062840156.1"/>
</dbReference>
<gene>
    <name evidence="1" type="ORF">B0T23DRAFT_428760</name>
</gene>
<reference evidence="1 2" key="1">
    <citation type="journal article" date="2023" name="Mol. Phylogenet. Evol.">
        <title>Genome-scale phylogeny and comparative genomics of the fungal order Sordariales.</title>
        <authorList>
            <person name="Hensen N."/>
            <person name="Bonometti L."/>
            <person name="Westerberg I."/>
            <person name="Brannstrom I.O."/>
            <person name="Guillou S."/>
            <person name="Cros-Aarteil S."/>
            <person name="Calhoun S."/>
            <person name="Haridas S."/>
            <person name="Kuo A."/>
            <person name="Mondo S."/>
            <person name="Pangilinan J."/>
            <person name="Riley R."/>
            <person name="LaButti K."/>
            <person name="Andreopoulos B."/>
            <person name="Lipzen A."/>
            <person name="Chen C."/>
            <person name="Yan M."/>
            <person name="Daum C."/>
            <person name="Ng V."/>
            <person name="Clum A."/>
            <person name="Steindorff A."/>
            <person name="Ohm R.A."/>
            <person name="Martin F."/>
            <person name="Silar P."/>
            <person name="Natvig D.O."/>
            <person name="Lalanne C."/>
            <person name="Gautier V."/>
            <person name="Ament-Velasquez S.L."/>
            <person name="Kruys A."/>
            <person name="Hutchinson M.I."/>
            <person name="Powell A.J."/>
            <person name="Barry K."/>
            <person name="Miller A.N."/>
            <person name="Grigoriev I.V."/>
            <person name="Debuchy R."/>
            <person name="Gladieux P."/>
            <person name="Hiltunen Thoren M."/>
            <person name="Johannesson H."/>
        </authorList>
    </citation>
    <scope>NUCLEOTIDE SEQUENCE [LARGE SCALE GENOMIC DNA]</scope>
    <source>
        <strain evidence="1 2">FGSC 10403</strain>
    </source>
</reference>
<name>A0AAJ0I7R0_9PEZI</name>
<dbReference type="GeneID" id="87877778"/>
<accession>A0AAJ0I7R0</accession>
<evidence type="ECO:0000313" key="1">
    <source>
        <dbReference type="EMBL" id="KAK3492492.1"/>
    </source>
</evidence>
<dbReference type="EMBL" id="JAULSX010000004">
    <property type="protein sequence ID" value="KAK3492492.1"/>
    <property type="molecule type" value="Genomic_DNA"/>
</dbReference>
<comment type="caution">
    <text evidence="1">The sequence shown here is derived from an EMBL/GenBank/DDBJ whole genome shotgun (WGS) entry which is preliminary data.</text>
</comment>
<proteinExistence type="predicted"/>
<keyword evidence="2" id="KW-1185">Reference proteome</keyword>
<organism evidence="1 2">
    <name type="scientific">Neurospora hispaniola</name>
    <dbReference type="NCBI Taxonomy" id="588809"/>
    <lineage>
        <taxon>Eukaryota</taxon>
        <taxon>Fungi</taxon>
        <taxon>Dikarya</taxon>
        <taxon>Ascomycota</taxon>
        <taxon>Pezizomycotina</taxon>
        <taxon>Sordariomycetes</taxon>
        <taxon>Sordariomycetidae</taxon>
        <taxon>Sordariales</taxon>
        <taxon>Sordariaceae</taxon>
        <taxon>Neurospora</taxon>
    </lineage>
</organism>
<dbReference type="AlphaFoldDB" id="A0AAJ0I7R0"/>